<comment type="subcellular location">
    <subcellularLocation>
        <location evidence="1">Membrane</location>
    </subcellularLocation>
</comment>
<feature type="transmembrane region" description="Helical" evidence="5">
    <location>
        <begin position="256"/>
        <end position="279"/>
    </location>
</feature>
<proteinExistence type="predicted"/>
<dbReference type="PROSITE" id="PS50262">
    <property type="entry name" value="G_PROTEIN_RECEP_F1_2"/>
    <property type="match status" value="1"/>
</dbReference>
<organism evidence="7 11">
    <name type="scientific">Adineta steineri</name>
    <dbReference type="NCBI Taxonomy" id="433720"/>
    <lineage>
        <taxon>Eukaryota</taxon>
        <taxon>Metazoa</taxon>
        <taxon>Spiralia</taxon>
        <taxon>Gnathifera</taxon>
        <taxon>Rotifera</taxon>
        <taxon>Eurotatoria</taxon>
        <taxon>Bdelloidea</taxon>
        <taxon>Adinetida</taxon>
        <taxon>Adinetidae</taxon>
        <taxon>Adineta</taxon>
    </lineage>
</organism>
<evidence type="ECO:0000259" key="6">
    <source>
        <dbReference type="PROSITE" id="PS50262"/>
    </source>
</evidence>
<evidence type="ECO:0000313" key="8">
    <source>
        <dbReference type="EMBL" id="CAF0849454.1"/>
    </source>
</evidence>
<dbReference type="Proteomes" id="UP000663860">
    <property type="component" value="Unassembled WGS sequence"/>
</dbReference>
<name>A0A813W0W5_9BILA</name>
<dbReference type="EMBL" id="CAJOAZ010001854">
    <property type="protein sequence ID" value="CAF3865538.1"/>
    <property type="molecule type" value="Genomic_DNA"/>
</dbReference>
<dbReference type="Gene3D" id="1.20.1070.10">
    <property type="entry name" value="Rhodopsin 7-helix transmembrane proteins"/>
    <property type="match status" value="1"/>
</dbReference>
<dbReference type="InterPro" id="IPR017452">
    <property type="entry name" value="GPCR_Rhodpsn_7TM"/>
</dbReference>
<dbReference type="Proteomes" id="UP000663844">
    <property type="component" value="Unassembled WGS sequence"/>
</dbReference>
<reference evidence="7" key="1">
    <citation type="submission" date="2021-02" db="EMBL/GenBank/DDBJ databases">
        <authorList>
            <person name="Nowell W R."/>
        </authorList>
    </citation>
    <scope>NUCLEOTIDE SEQUENCE</scope>
</reference>
<feature type="transmembrane region" description="Helical" evidence="5">
    <location>
        <begin position="170"/>
        <end position="192"/>
    </location>
</feature>
<keyword evidence="3 5" id="KW-1133">Transmembrane helix</keyword>
<comment type="caution">
    <text evidence="7">The sequence shown here is derived from an EMBL/GenBank/DDBJ whole genome shotgun (WGS) entry which is preliminary data.</text>
</comment>
<dbReference type="EMBL" id="CAJOBB010006680">
    <property type="protein sequence ID" value="CAF4167762.1"/>
    <property type="molecule type" value="Genomic_DNA"/>
</dbReference>
<dbReference type="AlphaFoldDB" id="A0A813W0W5"/>
<evidence type="ECO:0000313" key="7">
    <source>
        <dbReference type="EMBL" id="CAF0848114.1"/>
    </source>
</evidence>
<evidence type="ECO:0000313" key="10">
    <source>
        <dbReference type="EMBL" id="CAF4167762.1"/>
    </source>
</evidence>
<dbReference type="EMBL" id="CAJNOG010000052">
    <property type="protein sequence ID" value="CAF0849454.1"/>
    <property type="molecule type" value="Genomic_DNA"/>
</dbReference>
<feature type="transmembrane region" description="Helical" evidence="5">
    <location>
        <begin position="12"/>
        <end position="35"/>
    </location>
</feature>
<keyword evidence="2 5" id="KW-0812">Transmembrane</keyword>
<keyword evidence="4 5" id="KW-0472">Membrane</keyword>
<protein>
    <recommendedName>
        <fullName evidence="6">G-protein coupled receptors family 1 profile domain-containing protein</fullName>
    </recommendedName>
</protein>
<gene>
    <name evidence="7" type="ORF">IZO911_LOCUS9440</name>
    <name evidence="8" type="ORF">JYZ213_LOCUS7814</name>
    <name evidence="10" type="ORF">KXQ929_LOCUS38202</name>
    <name evidence="9" type="ORF">OXD698_LOCUS22062</name>
</gene>
<feature type="transmembrane region" description="Helical" evidence="5">
    <location>
        <begin position="213"/>
        <end position="236"/>
    </location>
</feature>
<sequence length="319" mass="36311">MVSWVYATKVFVQYAGTFLFFFNFCGGIMTIIVLSTDSTYRRKPCTFFMLISAIAGCIQLLNATLARVLAAGFNIDLTRTSSVLCKLRQYSYAVAPGIAITCDWLSVIGQYLVTSRSARLRQLSTMKLAYRVSFGVIVFWALHSIPFFFFTNIQSGTCMITNLTLQAYFTYGYFFTFYTTIPIIMQITFGTLTYRNMRMLQNSHQLQGADQQLTLMVCAQIGLILTTSVPYAIYYAYSLNTAYLNKTSQRKDLENFVGNVLGLTATFEFGGSFYLFLAVSKRFRQQVKRCICWFRKRRNIVVPRTEAIQTISANPATKQ</sequence>
<feature type="transmembrane region" description="Helical" evidence="5">
    <location>
        <begin position="128"/>
        <end position="150"/>
    </location>
</feature>
<accession>A0A813W0W5</accession>
<evidence type="ECO:0000313" key="9">
    <source>
        <dbReference type="EMBL" id="CAF3865538.1"/>
    </source>
</evidence>
<evidence type="ECO:0000256" key="3">
    <source>
        <dbReference type="ARBA" id="ARBA00022989"/>
    </source>
</evidence>
<feature type="domain" description="G-protein coupled receptors family 1 profile" evidence="6">
    <location>
        <begin position="26"/>
        <end position="276"/>
    </location>
</feature>
<dbReference type="GO" id="GO:0016020">
    <property type="term" value="C:membrane"/>
    <property type="evidence" value="ECO:0007669"/>
    <property type="project" value="UniProtKB-SubCell"/>
</dbReference>
<dbReference type="Proteomes" id="UP000663868">
    <property type="component" value="Unassembled WGS sequence"/>
</dbReference>
<dbReference type="Proteomes" id="UP000663845">
    <property type="component" value="Unassembled WGS sequence"/>
</dbReference>
<evidence type="ECO:0000256" key="5">
    <source>
        <dbReference type="SAM" id="Phobius"/>
    </source>
</evidence>
<evidence type="ECO:0000256" key="4">
    <source>
        <dbReference type="ARBA" id="ARBA00023136"/>
    </source>
</evidence>
<evidence type="ECO:0000256" key="1">
    <source>
        <dbReference type="ARBA" id="ARBA00004370"/>
    </source>
</evidence>
<evidence type="ECO:0000313" key="11">
    <source>
        <dbReference type="Proteomes" id="UP000663860"/>
    </source>
</evidence>
<dbReference type="EMBL" id="CAJNOE010000066">
    <property type="protein sequence ID" value="CAF0848114.1"/>
    <property type="molecule type" value="Genomic_DNA"/>
</dbReference>
<feature type="transmembrane region" description="Helical" evidence="5">
    <location>
        <begin position="90"/>
        <end position="108"/>
    </location>
</feature>
<evidence type="ECO:0000256" key="2">
    <source>
        <dbReference type="ARBA" id="ARBA00022692"/>
    </source>
</evidence>
<feature type="transmembrane region" description="Helical" evidence="5">
    <location>
        <begin position="47"/>
        <end position="70"/>
    </location>
</feature>
<dbReference type="SUPFAM" id="SSF81321">
    <property type="entry name" value="Family A G protein-coupled receptor-like"/>
    <property type="match status" value="1"/>
</dbReference>